<dbReference type="InterPro" id="IPR000600">
    <property type="entry name" value="ROK"/>
</dbReference>
<dbReference type="EMBL" id="JAPTGB010000026">
    <property type="protein sequence ID" value="MCZ0861492.1"/>
    <property type="molecule type" value="Genomic_DNA"/>
</dbReference>
<comment type="caution">
    <text evidence="1">The sequence shown here is derived from an EMBL/GenBank/DDBJ whole genome shotgun (WGS) entry which is preliminary data.</text>
</comment>
<organism evidence="1 2">
    <name type="scientific">Methanocorpusculum petauri</name>
    <dbReference type="NCBI Taxonomy" id="3002863"/>
    <lineage>
        <taxon>Archaea</taxon>
        <taxon>Methanobacteriati</taxon>
        <taxon>Methanobacteriota</taxon>
        <taxon>Stenosarchaea group</taxon>
        <taxon>Methanomicrobia</taxon>
        <taxon>Methanomicrobiales</taxon>
        <taxon>Methanocorpusculaceae</taxon>
        <taxon>Methanocorpusculum</taxon>
    </lineage>
</organism>
<dbReference type="InterPro" id="IPR043129">
    <property type="entry name" value="ATPase_NBD"/>
</dbReference>
<dbReference type="RefSeq" id="WP_268925682.1">
    <property type="nucleotide sequence ID" value="NZ_JAPTGB010000026.1"/>
</dbReference>
<reference evidence="1" key="1">
    <citation type="submission" date="2022-12" db="EMBL/GenBank/DDBJ databases">
        <title>Isolation and characterisation of novel Methanocorpusculum spp. from native Australian herbivores indicates the genus is ancestrally host-associated.</title>
        <authorList>
            <person name="Volmer J.G."/>
            <person name="Soo R.M."/>
            <person name="Evans P.N."/>
            <person name="Hoedt E.C."/>
            <person name="Astorga Alsina A.L."/>
            <person name="Woodcroft B.J."/>
            <person name="Tyson G.W."/>
            <person name="Hugenholtz P."/>
            <person name="Morrison M."/>
        </authorList>
    </citation>
    <scope>NUCLEOTIDE SEQUENCE</scope>
    <source>
        <strain evidence="1">MG</strain>
    </source>
</reference>
<dbReference type="Gene3D" id="3.30.420.40">
    <property type="match status" value="2"/>
</dbReference>
<dbReference type="PANTHER" id="PTHR18964">
    <property type="entry name" value="ROK (REPRESSOR, ORF, KINASE) FAMILY"/>
    <property type="match status" value="1"/>
</dbReference>
<accession>A0ABT4IJQ6</accession>
<dbReference type="PROSITE" id="PS01125">
    <property type="entry name" value="ROK"/>
    <property type="match status" value="1"/>
</dbReference>
<evidence type="ECO:0000313" key="1">
    <source>
        <dbReference type="EMBL" id="MCZ0861492.1"/>
    </source>
</evidence>
<dbReference type="SUPFAM" id="SSF53067">
    <property type="entry name" value="Actin-like ATPase domain"/>
    <property type="match status" value="1"/>
</dbReference>
<dbReference type="Proteomes" id="UP001141422">
    <property type="component" value="Unassembled WGS sequence"/>
</dbReference>
<keyword evidence="2" id="KW-1185">Reference proteome</keyword>
<dbReference type="InterPro" id="IPR049874">
    <property type="entry name" value="ROK_cs"/>
</dbReference>
<protein>
    <submittedName>
        <fullName evidence="1">ROK family protein</fullName>
    </submittedName>
</protein>
<sequence>MTENLHVAAIDLGATNIRTGFIRKDGTVVAFRAEEMPKNSCADGSAVTEKIAAMITSMEKETGTTPDAIGISTAGPVNQKAGSVVGSPNMHCSEIFLRDPLASLFHVPAVMLSDCKAGVIGEYFYGGADSAHTVVYLTISTGIGAGVISNGSLLTGADGNAGEIGHIVVDTSYDVRCGCGGVGHWEAYASGTGIPKFFHAWHAKKCDGHCPAKADISAGQILQAAEIGSPLCCEFVEELAKINGRGLSAVINAYNPDLIILDGPVVRNYPSLVAGKMTASIDRYLRMPEIRITTLDGKAPLIGAAAAAFRITGQ</sequence>
<proteinExistence type="predicted"/>
<evidence type="ECO:0000313" key="2">
    <source>
        <dbReference type="Proteomes" id="UP001141422"/>
    </source>
</evidence>
<dbReference type="Pfam" id="PF00480">
    <property type="entry name" value="ROK"/>
    <property type="match status" value="1"/>
</dbReference>
<dbReference type="PANTHER" id="PTHR18964:SF149">
    <property type="entry name" value="BIFUNCTIONAL UDP-N-ACETYLGLUCOSAMINE 2-EPIMERASE_N-ACETYLMANNOSAMINE KINASE"/>
    <property type="match status" value="1"/>
</dbReference>
<name>A0ABT4IJQ6_9EURY</name>
<gene>
    <name evidence="1" type="ORF">O0S10_09715</name>
</gene>